<dbReference type="InterPro" id="IPR013324">
    <property type="entry name" value="RNA_pol_sigma_r3/r4-like"/>
</dbReference>
<dbReference type="Gene3D" id="1.10.10.10">
    <property type="entry name" value="Winged helix-like DNA-binding domain superfamily/Winged helix DNA-binding domain"/>
    <property type="match status" value="1"/>
</dbReference>
<evidence type="ECO:0000256" key="1">
    <source>
        <dbReference type="ARBA" id="ARBA00011344"/>
    </source>
</evidence>
<dbReference type="SUPFAM" id="SSF88946">
    <property type="entry name" value="Sigma2 domain of RNA polymerase sigma factors"/>
    <property type="match status" value="1"/>
</dbReference>
<reference evidence="4 5" key="1">
    <citation type="submission" date="2020-08" db="EMBL/GenBank/DDBJ databases">
        <title>Cohnella phylogeny.</title>
        <authorList>
            <person name="Dunlap C."/>
        </authorList>
    </citation>
    <scope>NUCLEOTIDE SEQUENCE [LARGE SCALE GENOMIC DNA]</scope>
    <source>
        <strain evidence="4 5">DSM 28246</strain>
    </source>
</reference>
<dbReference type="PANTHER" id="PTHR30173:SF36">
    <property type="entry name" value="ECF RNA POLYMERASE SIGMA FACTOR SIGJ"/>
    <property type="match status" value="1"/>
</dbReference>
<keyword evidence="5" id="KW-1185">Reference proteome</keyword>
<proteinExistence type="predicted"/>
<dbReference type="Gene3D" id="1.10.1740.10">
    <property type="match status" value="1"/>
</dbReference>
<dbReference type="PANTHER" id="PTHR30173">
    <property type="entry name" value="SIGMA 19 FACTOR"/>
    <property type="match status" value="1"/>
</dbReference>
<name>A0A7X0RKW4_9BACL</name>
<organism evidence="4 5">
    <name type="scientific">Cohnella nanjingensis</name>
    <dbReference type="NCBI Taxonomy" id="1387779"/>
    <lineage>
        <taxon>Bacteria</taxon>
        <taxon>Bacillati</taxon>
        <taxon>Bacillota</taxon>
        <taxon>Bacilli</taxon>
        <taxon>Bacillales</taxon>
        <taxon>Paenibacillaceae</taxon>
        <taxon>Cohnella</taxon>
    </lineage>
</organism>
<dbReference type="InterPro" id="IPR014303">
    <property type="entry name" value="RNA_pol_sigma-70_ECF"/>
</dbReference>
<dbReference type="NCBIfam" id="NF007214">
    <property type="entry name" value="PRK09636.1"/>
    <property type="match status" value="1"/>
</dbReference>
<evidence type="ECO:0000259" key="3">
    <source>
        <dbReference type="Pfam" id="PF08281"/>
    </source>
</evidence>
<dbReference type="InterPro" id="IPR013249">
    <property type="entry name" value="RNA_pol_sigma70_r4_t2"/>
</dbReference>
<dbReference type="InterPro" id="IPR052704">
    <property type="entry name" value="ECF_Sigma-70_Domain"/>
</dbReference>
<dbReference type="InterPro" id="IPR014284">
    <property type="entry name" value="RNA_pol_sigma-70_dom"/>
</dbReference>
<accession>A0A7X0RKW4</accession>
<comment type="subunit">
    <text evidence="1">Interacts transiently with the RNA polymerase catalytic core formed by RpoA, RpoB, RpoC and RpoZ (2 alpha, 1 beta, 1 beta' and 1 omega subunit) to form the RNA polymerase holoenzyme that can initiate transcription.</text>
</comment>
<dbReference type="InterPro" id="IPR036388">
    <property type="entry name" value="WH-like_DNA-bd_sf"/>
</dbReference>
<dbReference type="GO" id="GO:0016987">
    <property type="term" value="F:sigma factor activity"/>
    <property type="evidence" value="ECO:0007669"/>
    <property type="project" value="InterPro"/>
</dbReference>
<feature type="domain" description="RNA polymerase sigma factor 70 region 4 type 2" evidence="3">
    <location>
        <begin position="137"/>
        <end position="183"/>
    </location>
</feature>
<dbReference type="InterPro" id="IPR007627">
    <property type="entry name" value="RNA_pol_sigma70_r2"/>
</dbReference>
<dbReference type="InterPro" id="IPR032710">
    <property type="entry name" value="NTF2-like_dom_sf"/>
</dbReference>
<sequence>MRRLPVPNERLKRLLPTIVREGENCALERGKLYSDLKPLLLSLAYHTLGSITDAEDIVHEVFLSWEEKPPQQVRDVKSYLCKSIHNRCVDFIRSSSRNREAYVGSWLPEPVDTGELQKNDPLAGMVWKESISTAGLLLLQQLSATERIVFLLHEVFHYRFDEIAEIVDKSTANCRQIFHRAKKGIGQLPDRSPEVMEKKTALAERFAEALVTGNIGLLIELLSSDTVLYTDGGGKVKAALRPIMGSDRIIRYFVGITHEIPAETRYETCEINGMPGIRLVVGEMIYAVITFQYLQDQLTNIYTVMNPEKLSHFNRMK</sequence>
<protein>
    <submittedName>
        <fullName evidence="4">RNA polymerase sigma-70 factor</fullName>
    </submittedName>
</protein>
<dbReference type="SUPFAM" id="SSF88659">
    <property type="entry name" value="Sigma3 and sigma4 domains of RNA polymerase sigma factors"/>
    <property type="match status" value="1"/>
</dbReference>
<dbReference type="NCBIfam" id="TIGR02937">
    <property type="entry name" value="sigma70-ECF"/>
    <property type="match status" value="1"/>
</dbReference>
<gene>
    <name evidence="4" type="ORF">H7C19_01465</name>
</gene>
<dbReference type="AlphaFoldDB" id="A0A7X0RKW4"/>
<dbReference type="SUPFAM" id="SSF54427">
    <property type="entry name" value="NTF2-like"/>
    <property type="match status" value="1"/>
</dbReference>
<evidence type="ECO:0000313" key="4">
    <source>
        <dbReference type="EMBL" id="MBB6669348.1"/>
    </source>
</evidence>
<dbReference type="GO" id="GO:0003677">
    <property type="term" value="F:DNA binding"/>
    <property type="evidence" value="ECO:0007669"/>
    <property type="project" value="InterPro"/>
</dbReference>
<comment type="caution">
    <text evidence="4">The sequence shown here is derived from an EMBL/GenBank/DDBJ whole genome shotgun (WGS) entry which is preliminary data.</text>
</comment>
<dbReference type="Pfam" id="PF08281">
    <property type="entry name" value="Sigma70_r4_2"/>
    <property type="match status" value="1"/>
</dbReference>
<dbReference type="GO" id="GO:0006352">
    <property type="term" value="P:DNA-templated transcription initiation"/>
    <property type="evidence" value="ECO:0007669"/>
    <property type="project" value="InterPro"/>
</dbReference>
<dbReference type="Proteomes" id="UP000547209">
    <property type="component" value="Unassembled WGS sequence"/>
</dbReference>
<evidence type="ECO:0000313" key="5">
    <source>
        <dbReference type="Proteomes" id="UP000547209"/>
    </source>
</evidence>
<dbReference type="EMBL" id="JACJVP010000001">
    <property type="protein sequence ID" value="MBB6669348.1"/>
    <property type="molecule type" value="Genomic_DNA"/>
</dbReference>
<dbReference type="InterPro" id="IPR013325">
    <property type="entry name" value="RNA_pol_sigma_r2"/>
</dbReference>
<dbReference type="NCBIfam" id="TIGR02957">
    <property type="entry name" value="SigX4"/>
    <property type="match status" value="1"/>
</dbReference>
<feature type="domain" description="RNA polymerase sigma-70 region 2" evidence="2">
    <location>
        <begin position="32"/>
        <end position="97"/>
    </location>
</feature>
<evidence type="ECO:0000259" key="2">
    <source>
        <dbReference type="Pfam" id="PF04542"/>
    </source>
</evidence>
<dbReference type="Pfam" id="PF04542">
    <property type="entry name" value="Sigma70_r2"/>
    <property type="match status" value="1"/>
</dbReference>